<accession>A0A0A1MHK3</accession>
<organism evidence="14 15">
    <name type="scientific">Oceanobacillus oncorhynchi</name>
    <dbReference type="NCBI Taxonomy" id="545501"/>
    <lineage>
        <taxon>Bacteria</taxon>
        <taxon>Bacillati</taxon>
        <taxon>Bacillota</taxon>
        <taxon>Bacilli</taxon>
        <taxon>Bacillales</taxon>
        <taxon>Bacillaceae</taxon>
        <taxon>Oceanobacillus</taxon>
    </lineage>
</organism>
<comment type="subcellular location">
    <subcellularLocation>
        <location evidence="12">Cytoplasm</location>
    </subcellularLocation>
</comment>
<dbReference type="EMBL" id="CDGG01000001">
    <property type="protein sequence ID" value="CEI82568.1"/>
    <property type="molecule type" value="Genomic_DNA"/>
</dbReference>
<dbReference type="PRINTS" id="PR00990">
    <property type="entry name" value="RIBOKINASE"/>
</dbReference>
<evidence type="ECO:0000256" key="6">
    <source>
        <dbReference type="ARBA" id="ARBA00022741"/>
    </source>
</evidence>
<dbReference type="InterPro" id="IPR011877">
    <property type="entry name" value="Ribokinase"/>
</dbReference>
<evidence type="ECO:0000256" key="4">
    <source>
        <dbReference type="ARBA" id="ARBA00022679"/>
    </source>
</evidence>
<evidence type="ECO:0000313" key="15">
    <source>
        <dbReference type="Proteomes" id="UP000040453"/>
    </source>
</evidence>
<dbReference type="UniPathway" id="UPA00916">
    <property type="reaction ID" value="UER00889"/>
</dbReference>
<evidence type="ECO:0000256" key="7">
    <source>
        <dbReference type="ARBA" id="ARBA00022777"/>
    </source>
</evidence>
<evidence type="ECO:0000256" key="1">
    <source>
        <dbReference type="ARBA" id="ARBA00005380"/>
    </source>
</evidence>
<evidence type="ECO:0000256" key="5">
    <source>
        <dbReference type="ARBA" id="ARBA00022723"/>
    </source>
</evidence>
<evidence type="ECO:0000256" key="12">
    <source>
        <dbReference type="HAMAP-Rule" id="MF_01987"/>
    </source>
</evidence>
<dbReference type="InterPro" id="IPR011611">
    <property type="entry name" value="PfkB_dom"/>
</dbReference>
<feature type="binding site" evidence="12">
    <location>
        <position position="272"/>
    </location>
    <ligand>
        <name>K(+)</name>
        <dbReference type="ChEBI" id="CHEBI:29103"/>
    </ligand>
</feature>
<dbReference type="InterPro" id="IPR002173">
    <property type="entry name" value="Carboh/pur_kinase_PfkB_CS"/>
</dbReference>
<comment type="activity regulation">
    <text evidence="12">Activated by a monovalent cation that binds near, but not in, the active site. The most likely occupant of the site in vivo is potassium. Ion binding induces a conformational change that may alter substrate affinity.</text>
</comment>
<keyword evidence="4 12" id="KW-0808">Transferase</keyword>
<evidence type="ECO:0000256" key="10">
    <source>
        <dbReference type="ARBA" id="ARBA00022958"/>
    </source>
</evidence>
<dbReference type="PANTHER" id="PTHR10584:SF166">
    <property type="entry name" value="RIBOKINASE"/>
    <property type="match status" value="1"/>
</dbReference>
<feature type="binding site" evidence="12">
    <location>
        <position position="186"/>
    </location>
    <ligand>
        <name>ATP</name>
        <dbReference type="ChEBI" id="CHEBI:30616"/>
    </ligand>
</feature>
<keyword evidence="6 12" id="KW-0547">Nucleotide-binding</keyword>
<dbReference type="Pfam" id="PF00294">
    <property type="entry name" value="PfkB"/>
    <property type="match status" value="1"/>
</dbReference>
<feature type="binding site" evidence="12">
    <location>
        <position position="275"/>
    </location>
    <ligand>
        <name>K(+)</name>
        <dbReference type="ChEBI" id="CHEBI:29103"/>
    </ligand>
</feature>
<feature type="binding site" evidence="12">
    <location>
        <position position="277"/>
    </location>
    <ligand>
        <name>K(+)</name>
        <dbReference type="ChEBI" id="CHEBI:29103"/>
    </ligand>
</feature>
<comment type="pathway">
    <text evidence="12">Carbohydrate metabolism; D-ribose degradation; D-ribose 5-phosphate from beta-D-ribopyranose: step 2/2.</text>
</comment>
<feature type="binding site" evidence="12">
    <location>
        <position position="238"/>
    </location>
    <ligand>
        <name>K(+)</name>
        <dbReference type="ChEBI" id="CHEBI:29103"/>
    </ligand>
</feature>
<dbReference type="GO" id="GO:0005524">
    <property type="term" value="F:ATP binding"/>
    <property type="evidence" value="ECO:0007669"/>
    <property type="project" value="UniProtKB-UniRule"/>
</dbReference>
<dbReference type="GO" id="GO:0004747">
    <property type="term" value="F:ribokinase activity"/>
    <property type="evidence" value="ECO:0007669"/>
    <property type="project" value="UniProtKB-UniRule"/>
</dbReference>
<dbReference type="GO" id="GO:0019303">
    <property type="term" value="P:D-ribose catabolic process"/>
    <property type="evidence" value="ECO:0007669"/>
    <property type="project" value="UniProtKB-UniRule"/>
</dbReference>
<keyword evidence="12" id="KW-0963">Cytoplasm</keyword>
<keyword evidence="10 12" id="KW-0630">Potassium</keyword>
<dbReference type="RefSeq" id="WP_042532491.1">
    <property type="nucleotide sequence ID" value="NZ_CDGG01000001.1"/>
</dbReference>
<keyword evidence="8 12" id="KW-0067">ATP-binding</keyword>
<gene>
    <name evidence="12 14" type="primary">rbsK</name>
    <name evidence="14" type="ORF">BN997_02445</name>
</gene>
<dbReference type="InterPro" id="IPR029056">
    <property type="entry name" value="Ribokinase-like"/>
</dbReference>
<name>A0A0A1MHK3_9BACI</name>
<feature type="binding site" evidence="12">
    <location>
        <begin position="241"/>
        <end position="242"/>
    </location>
    <ligand>
        <name>ATP</name>
        <dbReference type="ChEBI" id="CHEBI:30616"/>
    </ligand>
</feature>
<feature type="active site" description="Proton acceptor" evidence="12">
    <location>
        <position position="242"/>
    </location>
</feature>
<reference evidence="14 15" key="1">
    <citation type="submission" date="2014-11" db="EMBL/GenBank/DDBJ databases">
        <authorList>
            <person name="Urmite Genomes Urmite Genomes"/>
        </authorList>
    </citation>
    <scope>NUCLEOTIDE SEQUENCE [LARGE SCALE GENOMIC DNA]</scope>
    <source>
        <strain evidence="14 15">Oc5</strain>
    </source>
</reference>
<sequence>MKRSPRVCVVGSINMDMVTTTDKVPEQGETVLGESFTTYPGGKGANQAIAAARLGADVVMVGAVGEDAFGKSLKERFRNEGADNEAIIAVPHESTGVASIIVSDGDNRIIVAPGANKYVTPDLIQEKQDIILSSDIILMQFEIPMETIEFTVNLAYEHQIPVVINPAPFADISETVAEKAAFLTPNNLELSEMKQSIDTSLIKGKIIETRGEHGVVFTLSDGEEKKVPSFKAEVKDTTGAGDTFNGAFVTEYAKEKNIEKAILFASAAASLAVEKRGAQEGMPARAAVVQRMQEADR</sequence>
<dbReference type="Proteomes" id="UP000040453">
    <property type="component" value="Unassembled WGS sequence"/>
</dbReference>
<dbReference type="AlphaFoldDB" id="A0A0A1MHK3"/>
<keyword evidence="5 12" id="KW-0479">Metal-binding</keyword>
<feature type="binding site" evidence="12">
    <location>
        <position position="142"/>
    </location>
    <ligand>
        <name>substrate</name>
    </ligand>
</feature>
<dbReference type="PANTHER" id="PTHR10584">
    <property type="entry name" value="SUGAR KINASE"/>
    <property type="match status" value="1"/>
</dbReference>
<comment type="caution">
    <text evidence="12">Lacks conserved residue(s) required for the propagation of feature annotation.</text>
</comment>
<keyword evidence="7 12" id="KW-0418">Kinase</keyword>
<evidence type="ECO:0000256" key="11">
    <source>
        <dbReference type="ARBA" id="ARBA00023277"/>
    </source>
</evidence>
<dbReference type="GO" id="GO:0005829">
    <property type="term" value="C:cytosol"/>
    <property type="evidence" value="ECO:0007669"/>
    <property type="project" value="TreeGrafter"/>
</dbReference>
<dbReference type="SUPFAM" id="SSF53613">
    <property type="entry name" value="Ribokinase-like"/>
    <property type="match status" value="1"/>
</dbReference>
<dbReference type="PROSITE" id="PS00584">
    <property type="entry name" value="PFKB_KINASES_2"/>
    <property type="match status" value="1"/>
</dbReference>
<evidence type="ECO:0000256" key="8">
    <source>
        <dbReference type="ARBA" id="ARBA00022840"/>
    </source>
</evidence>
<feature type="binding site" evidence="12">
    <location>
        <position position="236"/>
    </location>
    <ligand>
        <name>K(+)</name>
        <dbReference type="ChEBI" id="CHEBI:29103"/>
    </ligand>
</feature>
<dbReference type="GO" id="GO:0046872">
    <property type="term" value="F:metal ion binding"/>
    <property type="evidence" value="ECO:0007669"/>
    <property type="project" value="UniProtKB-KW"/>
</dbReference>
<comment type="similarity">
    <text evidence="1">Belongs to the carbohydrate kinase pfkB family.</text>
</comment>
<evidence type="ECO:0000259" key="13">
    <source>
        <dbReference type="Pfam" id="PF00294"/>
    </source>
</evidence>
<evidence type="ECO:0000256" key="3">
    <source>
        <dbReference type="ARBA" id="ARBA00016943"/>
    </source>
</evidence>
<comment type="catalytic activity">
    <reaction evidence="12">
        <text>D-ribose + ATP = D-ribose 5-phosphate + ADP + H(+)</text>
        <dbReference type="Rhea" id="RHEA:13697"/>
        <dbReference type="ChEBI" id="CHEBI:15378"/>
        <dbReference type="ChEBI" id="CHEBI:30616"/>
        <dbReference type="ChEBI" id="CHEBI:47013"/>
        <dbReference type="ChEBI" id="CHEBI:78346"/>
        <dbReference type="ChEBI" id="CHEBI:456216"/>
        <dbReference type="EC" id="2.7.1.15"/>
    </reaction>
</comment>
<dbReference type="Gene3D" id="3.40.1190.20">
    <property type="match status" value="1"/>
</dbReference>
<feature type="domain" description="Carbohydrate kinase PfkB" evidence="13">
    <location>
        <begin position="6"/>
        <end position="284"/>
    </location>
</feature>
<keyword evidence="15" id="KW-1185">Reference proteome</keyword>
<feature type="binding site" evidence="12">
    <location>
        <begin position="209"/>
        <end position="214"/>
    </location>
    <ligand>
        <name>ATP</name>
        <dbReference type="ChEBI" id="CHEBI:30616"/>
    </ligand>
</feature>
<feature type="binding site" evidence="12">
    <location>
        <begin position="42"/>
        <end position="46"/>
    </location>
    <ligand>
        <name>substrate</name>
    </ligand>
</feature>
<comment type="function">
    <text evidence="12">Catalyzes the phosphorylation of ribose at O-5 in a reaction requiring ATP and magnesium. The resulting D-ribose-5-phosphate can then be used either for sythesis of nucleotides, histidine, and tryptophan, or as a component of the pentose phosphate pathway.</text>
</comment>
<evidence type="ECO:0000256" key="2">
    <source>
        <dbReference type="ARBA" id="ARBA00012035"/>
    </source>
</evidence>
<dbReference type="OrthoDB" id="9775849at2"/>
<dbReference type="HAMAP" id="MF_01987">
    <property type="entry name" value="Ribokinase"/>
    <property type="match status" value="1"/>
</dbReference>
<feature type="binding site" evidence="12">
    <location>
        <begin position="14"/>
        <end position="16"/>
    </location>
    <ligand>
        <name>substrate</name>
    </ligand>
</feature>
<evidence type="ECO:0000256" key="9">
    <source>
        <dbReference type="ARBA" id="ARBA00022842"/>
    </source>
</evidence>
<dbReference type="InterPro" id="IPR002139">
    <property type="entry name" value="Ribo/fructo_kinase"/>
</dbReference>
<dbReference type="STRING" id="545501.BN997_02445"/>
<dbReference type="EC" id="2.7.1.15" evidence="2 12"/>
<comment type="cofactor">
    <cofactor evidence="12">
        <name>Mg(2+)</name>
        <dbReference type="ChEBI" id="CHEBI:18420"/>
    </cofactor>
    <text evidence="12">Requires a divalent cation, most likely magnesium in vivo, as an electrophilic catalyst to aid phosphoryl group transfer. It is the chelate of the metal and the nucleotide that is the actual substrate.</text>
</comment>
<evidence type="ECO:0000313" key="14">
    <source>
        <dbReference type="EMBL" id="CEI82568.1"/>
    </source>
</evidence>
<keyword evidence="9 12" id="KW-0460">Magnesium</keyword>
<feature type="binding site" evidence="12">
    <location>
        <position position="242"/>
    </location>
    <ligand>
        <name>substrate</name>
    </ligand>
</feature>
<proteinExistence type="inferred from homology"/>
<protein>
    <recommendedName>
        <fullName evidence="3 12">Ribokinase</fullName>
        <shortName evidence="12">RK</shortName>
        <ecNumber evidence="2 12">2.7.1.15</ecNumber>
    </recommendedName>
</protein>
<dbReference type="CDD" id="cd01174">
    <property type="entry name" value="ribokinase"/>
    <property type="match status" value="1"/>
</dbReference>
<keyword evidence="11 12" id="KW-0119">Carbohydrate metabolism</keyword>
<comment type="similarity">
    <text evidence="12">Belongs to the carbohydrate kinase PfkB family. Ribokinase subfamily.</text>
</comment>
<comment type="subunit">
    <text evidence="12">Homodimer.</text>
</comment>